<organism evidence="2 3">
    <name type="scientific">Mycobacterium scrofulaceum</name>
    <dbReference type="NCBI Taxonomy" id="1783"/>
    <lineage>
        <taxon>Bacteria</taxon>
        <taxon>Bacillati</taxon>
        <taxon>Actinomycetota</taxon>
        <taxon>Actinomycetes</taxon>
        <taxon>Mycobacteriales</taxon>
        <taxon>Mycobacteriaceae</taxon>
        <taxon>Mycobacterium</taxon>
    </lineage>
</organism>
<feature type="transmembrane region" description="Helical" evidence="1">
    <location>
        <begin position="53"/>
        <end position="72"/>
    </location>
</feature>
<sequence length="168" mass="19259">MPSWFSRLLDGDHLWGSYGAVVSQYGVRRYNLIIYPPGTSTTDRRLARLWREWPLTAAALMLLCVMVLGNAMDSPDTVLTIAAVAYLSISMLLFFRAGPPRVRARSMSIILMPNTVDVRELCRYAQWRTLVDMLIKADRMLTTHAISPVEHEAVWWDAYDRMAEIEHD</sequence>
<feature type="transmembrane region" description="Helical" evidence="1">
    <location>
        <begin position="78"/>
        <end position="97"/>
    </location>
</feature>
<reference evidence="2 3" key="1">
    <citation type="submission" date="2016-06" db="EMBL/GenBank/DDBJ databases">
        <authorList>
            <person name="Kjaerup R.B."/>
            <person name="Dalgaard T.S."/>
            <person name="Juul-Madsen H.R."/>
        </authorList>
    </citation>
    <scope>NUCLEOTIDE SEQUENCE [LARGE SCALE GENOMIC DNA]</scope>
    <source>
        <strain evidence="2 3">E2838</strain>
    </source>
</reference>
<evidence type="ECO:0000256" key="1">
    <source>
        <dbReference type="SAM" id="Phobius"/>
    </source>
</evidence>
<dbReference type="Pfam" id="PF20315">
    <property type="entry name" value="DUF6611"/>
    <property type="match status" value="1"/>
</dbReference>
<comment type="caution">
    <text evidence="2">The sequence shown here is derived from an EMBL/GenBank/DDBJ whole genome shotgun (WGS) entry which is preliminary data.</text>
</comment>
<dbReference type="EMBL" id="LZJY01000103">
    <property type="protein sequence ID" value="OBI07169.1"/>
    <property type="molecule type" value="Genomic_DNA"/>
</dbReference>
<dbReference type="AlphaFoldDB" id="A0A1A2W0T5"/>
<evidence type="ECO:0000313" key="2">
    <source>
        <dbReference type="EMBL" id="OBI07169.1"/>
    </source>
</evidence>
<accession>A0A1A2W0T5</accession>
<gene>
    <name evidence="2" type="ORF">A5679_11350</name>
</gene>
<name>A0A1A2W0T5_MYCSC</name>
<keyword evidence="1" id="KW-0812">Transmembrane</keyword>
<protein>
    <submittedName>
        <fullName evidence="2">Uncharacterized protein</fullName>
    </submittedName>
</protein>
<proteinExistence type="predicted"/>
<keyword evidence="1" id="KW-1133">Transmembrane helix</keyword>
<dbReference type="InterPro" id="IPR046719">
    <property type="entry name" value="DUF6611"/>
</dbReference>
<evidence type="ECO:0000313" key="3">
    <source>
        <dbReference type="Proteomes" id="UP000092207"/>
    </source>
</evidence>
<dbReference type="Proteomes" id="UP000092207">
    <property type="component" value="Unassembled WGS sequence"/>
</dbReference>
<keyword evidence="1" id="KW-0472">Membrane</keyword>